<evidence type="ECO:0000313" key="2">
    <source>
        <dbReference type="Proteomes" id="UP001229355"/>
    </source>
</evidence>
<name>A0ABY8DKB2_9HYPH</name>
<gene>
    <name evidence="1" type="ORF">PZN02_005210</name>
</gene>
<organism evidence="1 2">
    <name type="scientific">Sinorhizobium garamanticum</name>
    <dbReference type="NCBI Taxonomy" id="680247"/>
    <lineage>
        <taxon>Bacteria</taxon>
        <taxon>Pseudomonadati</taxon>
        <taxon>Pseudomonadota</taxon>
        <taxon>Alphaproteobacteria</taxon>
        <taxon>Hyphomicrobiales</taxon>
        <taxon>Rhizobiaceae</taxon>
        <taxon>Sinorhizobium/Ensifer group</taxon>
        <taxon>Sinorhizobium</taxon>
    </lineage>
</organism>
<evidence type="ECO:0000313" key="1">
    <source>
        <dbReference type="EMBL" id="WEX91370.1"/>
    </source>
</evidence>
<dbReference type="RefSeq" id="WP_280663332.1">
    <property type="nucleotide sequence ID" value="NZ_CP120374.1"/>
</dbReference>
<accession>A0ABY8DKB2</accession>
<dbReference type="EMBL" id="CP120374">
    <property type="protein sequence ID" value="WEX91370.1"/>
    <property type="molecule type" value="Genomic_DNA"/>
</dbReference>
<proteinExistence type="predicted"/>
<reference evidence="1 2" key="1">
    <citation type="submission" date="2023-03" db="EMBL/GenBank/DDBJ databases">
        <authorList>
            <person name="Kaur S."/>
            <person name="Espinosa-Saiz D."/>
            <person name="Velazquez E."/>
            <person name="Menendez E."/>
            <person name="diCenzo G.C."/>
        </authorList>
    </citation>
    <scope>NUCLEOTIDE SEQUENCE [LARGE SCALE GENOMIC DNA]</scope>
    <source>
        <strain evidence="1 2">LMG 24692</strain>
    </source>
</reference>
<sequence>MITPFQTTLESTPSIRLFPVGFTILMDLPVPLMQISDLDVTAFSAWKLASGTIAAARYDSHKRIVKIGDIFVAMRGLLKSMGFAMLVMGLSTTVQGATKTDGVEMQEPPDPEVAVRSEFERVKAKNTVEAYERFIRRHPDHALAEEARKALLRLKQ</sequence>
<keyword evidence="2" id="KW-1185">Reference proteome</keyword>
<dbReference type="Proteomes" id="UP001229355">
    <property type="component" value="Chromosome 2"/>
</dbReference>
<protein>
    <submittedName>
        <fullName evidence="1">Uncharacterized protein</fullName>
    </submittedName>
</protein>